<feature type="domain" description="Glycosyltransferase subfamily 4-like N-terminal" evidence="2">
    <location>
        <begin position="12"/>
        <end position="170"/>
    </location>
</feature>
<reference evidence="3 4" key="1">
    <citation type="submission" date="2016-09" db="EMBL/GenBank/DDBJ databases">
        <title>Draft genome sequence for the type strain of Desulfuribacillus alkaliarsenatis AHT28, an obligately anaerobic, sulfidogenic bacterium isolated from Russian soda lake sediments.</title>
        <authorList>
            <person name="Abin C.A."/>
            <person name="Hollibaugh J.T."/>
        </authorList>
    </citation>
    <scope>NUCLEOTIDE SEQUENCE [LARGE SCALE GENOMIC DNA]</scope>
    <source>
        <strain evidence="3 4">AHT28</strain>
    </source>
</reference>
<dbReference type="EMBL" id="MIJE01000030">
    <property type="protein sequence ID" value="OEF96809.1"/>
    <property type="molecule type" value="Genomic_DNA"/>
</dbReference>
<evidence type="ECO:0000313" key="4">
    <source>
        <dbReference type="Proteomes" id="UP000094296"/>
    </source>
</evidence>
<comment type="caution">
    <text evidence="3">The sequence shown here is derived from an EMBL/GenBank/DDBJ whole genome shotgun (WGS) entry which is preliminary data.</text>
</comment>
<dbReference type="Pfam" id="PF00534">
    <property type="entry name" value="Glycos_transf_1"/>
    <property type="match status" value="1"/>
</dbReference>
<feature type="domain" description="Glycosyl transferase family 1" evidence="1">
    <location>
        <begin position="181"/>
        <end position="343"/>
    </location>
</feature>
<dbReference type="AlphaFoldDB" id="A0A1E5G1L6"/>
<protein>
    <recommendedName>
        <fullName evidence="5">Glycosyltransferase</fullName>
    </recommendedName>
</protein>
<dbReference type="PANTHER" id="PTHR12526">
    <property type="entry name" value="GLYCOSYLTRANSFERASE"/>
    <property type="match status" value="1"/>
</dbReference>
<dbReference type="Gene3D" id="3.40.50.2000">
    <property type="entry name" value="Glycogen Phosphorylase B"/>
    <property type="match status" value="2"/>
</dbReference>
<proteinExistence type="predicted"/>
<name>A0A1E5G1L6_9FIRM</name>
<evidence type="ECO:0000259" key="2">
    <source>
        <dbReference type="Pfam" id="PF13439"/>
    </source>
</evidence>
<dbReference type="RefSeq" id="WP_069643392.1">
    <property type="nucleotide sequence ID" value="NZ_MIJE01000030.1"/>
</dbReference>
<accession>A0A1E5G1L6</accession>
<organism evidence="3 4">
    <name type="scientific">Desulfuribacillus alkaliarsenatis</name>
    <dbReference type="NCBI Taxonomy" id="766136"/>
    <lineage>
        <taxon>Bacteria</taxon>
        <taxon>Bacillati</taxon>
        <taxon>Bacillota</taxon>
        <taxon>Desulfuribacillia</taxon>
        <taxon>Desulfuribacillales</taxon>
        <taxon>Desulfuribacillaceae</taxon>
        <taxon>Desulfuribacillus</taxon>
    </lineage>
</organism>
<dbReference type="InterPro" id="IPR001296">
    <property type="entry name" value="Glyco_trans_1"/>
</dbReference>
<evidence type="ECO:0000259" key="1">
    <source>
        <dbReference type="Pfam" id="PF00534"/>
    </source>
</evidence>
<dbReference type="STRING" id="766136.BHF68_07040"/>
<dbReference type="InterPro" id="IPR028098">
    <property type="entry name" value="Glyco_trans_4-like_N"/>
</dbReference>
<dbReference type="GO" id="GO:0016757">
    <property type="term" value="F:glycosyltransferase activity"/>
    <property type="evidence" value="ECO:0007669"/>
    <property type="project" value="InterPro"/>
</dbReference>
<dbReference type="Proteomes" id="UP000094296">
    <property type="component" value="Unassembled WGS sequence"/>
</dbReference>
<dbReference type="OrthoDB" id="9804196at2"/>
<gene>
    <name evidence="3" type="ORF">BHF68_07040</name>
</gene>
<sequence length="366" mass="40726">MRILHIIGGGEYGGAEQYLVNLARKLQGSPYQIQMACFYDSEFAAVLRKYQIPVHTVLPSSRFDFTLAQKLRRLMIQEKIDIVHTHGVRANFFGRLAARKLKLPIATTVHSELRQDYQNPVAYMLALGMERMTQPLTTRYIAISNSIKQDMIKRGIPEQKIEVIYSGIDFAEFVEEKTSTLELPQPPVIGIVGRLQEVKGHRYAIMAMPAILQKYPEVNLVIIGDGPLKEDLMKLAKQIQVADNVHFLGFQQSVSSLLNQFDIFLMPSLSEGLGLSLIEAMSQGIPVIASEVGGMVDVVQDTGDLLTSTGILVSAKDANAIAENAKLLLADSNIAQQMGMRGQADVLKRFNSERMIAEIADFYEKL</sequence>
<evidence type="ECO:0008006" key="5">
    <source>
        <dbReference type="Google" id="ProtNLM"/>
    </source>
</evidence>
<evidence type="ECO:0000313" key="3">
    <source>
        <dbReference type="EMBL" id="OEF96809.1"/>
    </source>
</evidence>
<dbReference type="SUPFAM" id="SSF53756">
    <property type="entry name" value="UDP-Glycosyltransferase/glycogen phosphorylase"/>
    <property type="match status" value="1"/>
</dbReference>
<dbReference type="CDD" id="cd03801">
    <property type="entry name" value="GT4_PimA-like"/>
    <property type="match status" value="1"/>
</dbReference>
<keyword evidence="4" id="KW-1185">Reference proteome</keyword>
<dbReference type="PANTHER" id="PTHR12526:SF630">
    <property type="entry name" value="GLYCOSYLTRANSFERASE"/>
    <property type="match status" value="1"/>
</dbReference>
<dbReference type="Pfam" id="PF13439">
    <property type="entry name" value="Glyco_transf_4"/>
    <property type="match status" value="1"/>
</dbReference>